<organism evidence="3 4">
    <name type="scientific">Tritrichomonas foetus</name>
    <dbReference type="NCBI Taxonomy" id="1144522"/>
    <lineage>
        <taxon>Eukaryota</taxon>
        <taxon>Metamonada</taxon>
        <taxon>Parabasalia</taxon>
        <taxon>Tritrichomonadida</taxon>
        <taxon>Tritrichomonadidae</taxon>
        <taxon>Tritrichomonas</taxon>
    </lineage>
</organism>
<evidence type="ECO:0000256" key="1">
    <source>
        <dbReference type="SAM" id="MobiDB-lite"/>
    </source>
</evidence>
<dbReference type="CDD" id="cd14279">
    <property type="entry name" value="CUE"/>
    <property type="match status" value="1"/>
</dbReference>
<dbReference type="GeneID" id="94838017"/>
<dbReference type="VEuPathDB" id="TrichDB:TRFO_23704"/>
<dbReference type="Proteomes" id="UP000179807">
    <property type="component" value="Unassembled WGS sequence"/>
</dbReference>
<evidence type="ECO:0000313" key="3">
    <source>
        <dbReference type="EMBL" id="OHT07995.1"/>
    </source>
</evidence>
<comment type="caution">
    <text evidence="3">The sequence shown here is derived from an EMBL/GenBank/DDBJ whole genome shotgun (WGS) entry which is preliminary data.</text>
</comment>
<feature type="compositionally biased region" description="Polar residues" evidence="1">
    <location>
        <begin position="34"/>
        <end position="45"/>
    </location>
</feature>
<evidence type="ECO:0000259" key="2">
    <source>
        <dbReference type="PROSITE" id="PS51140"/>
    </source>
</evidence>
<sequence>MLPQHSISTIERVLKEKKGVVDAALTVLLDLPPESSQAGPNSYSQPPAPSPKPKNKEHKHHSKRKAPVHIFPADFLRWPPNAQVVKESFDTGAPTITSEPEFVYQPPPPADYQADSFEAFSNTPTVGKKKSKSGWKRFKDRFKNGKQYSQI</sequence>
<protein>
    <recommendedName>
        <fullName evidence="2">CUE domain-containing protein</fullName>
    </recommendedName>
</protein>
<proteinExistence type="predicted"/>
<feature type="compositionally biased region" description="Basic residues" evidence="1">
    <location>
        <begin position="53"/>
        <end position="66"/>
    </location>
</feature>
<dbReference type="RefSeq" id="XP_068361131.1">
    <property type="nucleotide sequence ID" value="XM_068503313.1"/>
</dbReference>
<dbReference type="InterPro" id="IPR003892">
    <property type="entry name" value="CUE"/>
</dbReference>
<keyword evidence="4" id="KW-1185">Reference proteome</keyword>
<gene>
    <name evidence="3" type="ORF">TRFO_23704</name>
</gene>
<dbReference type="PROSITE" id="PS51140">
    <property type="entry name" value="CUE"/>
    <property type="match status" value="1"/>
</dbReference>
<dbReference type="EMBL" id="MLAK01000681">
    <property type="protein sequence ID" value="OHT07995.1"/>
    <property type="molecule type" value="Genomic_DNA"/>
</dbReference>
<reference evidence="3" key="1">
    <citation type="submission" date="2016-10" db="EMBL/GenBank/DDBJ databases">
        <authorList>
            <person name="Benchimol M."/>
            <person name="Almeida L.G."/>
            <person name="Vasconcelos A.T."/>
            <person name="Perreira-Neves A."/>
            <person name="Rosa I.A."/>
            <person name="Tasca T."/>
            <person name="Bogo M.R."/>
            <person name="de Souza W."/>
        </authorList>
    </citation>
    <scope>NUCLEOTIDE SEQUENCE [LARGE SCALE GENOMIC DNA]</scope>
    <source>
        <strain evidence="3">K</strain>
    </source>
</reference>
<dbReference type="AlphaFoldDB" id="A0A1J4K9S9"/>
<evidence type="ECO:0000313" key="4">
    <source>
        <dbReference type="Proteomes" id="UP000179807"/>
    </source>
</evidence>
<feature type="region of interest" description="Disordered" evidence="1">
    <location>
        <begin position="32"/>
        <end position="66"/>
    </location>
</feature>
<dbReference type="GO" id="GO:0043130">
    <property type="term" value="F:ubiquitin binding"/>
    <property type="evidence" value="ECO:0007669"/>
    <property type="project" value="InterPro"/>
</dbReference>
<feature type="compositionally biased region" description="Basic residues" evidence="1">
    <location>
        <begin position="127"/>
        <end position="140"/>
    </location>
</feature>
<accession>A0A1J4K9S9</accession>
<feature type="region of interest" description="Disordered" evidence="1">
    <location>
        <begin position="121"/>
        <end position="151"/>
    </location>
</feature>
<name>A0A1J4K9S9_9EUKA</name>
<feature type="domain" description="CUE" evidence="2">
    <location>
        <begin position="1"/>
        <end position="33"/>
    </location>
</feature>